<evidence type="ECO:0000313" key="2">
    <source>
        <dbReference type="Proteomes" id="UP001168821"/>
    </source>
</evidence>
<keyword evidence="2" id="KW-1185">Reference proteome</keyword>
<proteinExistence type="predicted"/>
<protein>
    <submittedName>
        <fullName evidence="1">Uncharacterized protein</fullName>
    </submittedName>
</protein>
<reference evidence="1" key="1">
    <citation type="journal article" date="2023" name="G3 (Bethesda)">
        <title>Whole genome assemblies of Zophobas morio and Tenebrio molitor.</title>
        <authorList>
            <person name="Kaur S."/>
            <person name="Stinson S.A."/>
            <person name="diCenzo G.C."/>
        </authorList>
    </citation>
    <scope>NUCLEOTIDE SEQUENCE</scope>
    <source>
        <strain evidence="1">QUZm001</strain>
    </source>
</reference>
<evidence type="ECO:0000313" key="1">
    <source>
        <dbReference type="EMBL" id="KAJ3660470.1"/>
    </source>
</evidence>
<dbReference type="EMBL" id="JALNTZ010000002">
    <property type="protein sequence ID" value="KAJ3660470.1"/>
    <property type="molecule type" value="Genomic_DNA"/>
</dbReference>
<accession>A0AA38MJZ5</accession>
<gene>
    <name evidence="1" type="ORF">Zmor_004918</name>
</gene>
<organism evidence="1 2">
    <name type="scientific">Zophobas morio</name>
    <dbReference type="NCBI Taxonomy" id="2755281"/>
    <lineage>
        <taxon>Eukaryota</taxon>
        <taxon>Metazoa</taxon>
        <taxon>Ecdysozoa</taxon>
        <taxon>Arthropoda</taxon>
        <taxon>Hexapoda</taxon>
        <taxon>Insecta</taxon>
        <taxon>Pterygota</taxon>
        <taxon>Neoptera</taxon>
        <taxon>Endopterygota</taxon>
        <taxon>Coleoptera</taxon>
        <taxon>Polyphaga</taxon>
        <taxon>Cucujiformia</taxon>
        <taxon>Tenebrionidae</taxon>
        <taxon>Zophobas</taxon>
    </lineage>
</organism>
<name>A0AA38MJZ5_9CUCU</name>
<comment type="caution">
    <text evidence="1">The sequence shown here is derived from an EMBL/GenBank/DDBJ whole genome shotgun (WGS) entry which is preliminary data.</text>
</comment>
<sequence length="85" mass="9213">MLPSGGGICPLPLPFFRRAESIRALGMGKGASLVKHKDIGTRHDVALLLTCLASRRSASQTVRRPRTSDSSALMSARFQARIYNS</sequence>
<dbReference type="Proteomes" id="UP001168821">
    <property type="component" value="Unassembled WGS sequence"/>
</dbReference>
<dbReference type="AlphaFoldDB" id="A0AA38MJZ5"/>